<feature type="compositionally biased region" description="Low complexity" evidence="6">
    <location>
        <begin position="377"/>
        <end position="394"/>
    </location>
</feature>
<dbReference type="Pfam" id="PF08676">
    <property type="entry name" value="MutL_C"/>
    <property type="match status" value="1"/>
</dbReference>
<keyword evidence="4 5" id="KW-0234">DNA repair</keyword>
<keyword evidence="9" id="KW-1185">Reference proteome</keyword>
<proteinExistence type="inferred from homology"/>
<keyword evidence="3 5" id="KW-0227">DNA damage</keyword>
<dbReference type="Proteomes" id="UP001157133">
    <property type="component" value="Unassembled WGS sequence"/>
</dbReference>
<dbReference type="InterPro" id="IPR013507">
    <property type="entry name" value="DNA_mismatch_S5_2-like"/>
</dbReference>
<dbReference type="CDD" id="cd03482">
    <property type="entry name" value="MutL_Trans_MutL"/>
    <property type="match status" value="1"/>
</dbReference>
<evidence type="ECO:0000256" key="3">
    <source>
        <dbReference type="ARBA" id="ARBA00022763"/>
    </source>
</evidence>
<dbReference type="CDD" id="cd16926">
    <property type="entry name" value="HATPase_MutL-MLH-PMS-like"/>
    <property type="match status" value="1"/>
</dbReference>
<feature type="domain" description="DNA mismatch repair protein S5" evidence="7">
    <location>
        <begin position="212"/>
        <end position="330"/>
    </location>
</feature>
<dbReference type="HAMAP" id="MF_00149">
    <property type="entry name" value="DNA_mis_repair"/>
    <property type="match status" value="1"/>
</dbReference>
<dbReference type="Pfam" id="PF01119">
    <property type="entry name" value="DNA_mis_repair"/>
    <property type="match status" value="1"/>
</dbReference>
<dbReference type="Gene3D" id="3.30.230.10">
    <property type="match status" value="1"/>
</dbReference>
<dbReference type="RefSeq" id="WP_284207406.1">
    <property type="nucleotide sequence ID" value="NZ_BSSU01000007.1"/>
</dbReference>
<dbReference type="InterPro" id="IPR002099">
    <property type="entry name" value="MutL/Mlh/PMS"/>
</dbReference>
<dbReference type="InterPro" id="IPR042121">
    <property type="entry name" value="MutL_C_regsub"/>
</dbReference>
<gene>
    <name evidence="5 8" type="primary">mutL</name>
    <name evidence="8" type="ORF">theurythT_15070</name>
</gene>
<dbReference type="EMBL" id="BSSU01000007">
    <property type="protein sequence ID" value="GLX82055.1"/>
    <property type="molecule type" value="Genomic_DNA"/>
</dbReference>
<dbReference type="NCBIfam" id="TIGR00585">
    <property type="entry name" value="mutl"/>
    <property type="match status" value="1"/>
</dbReference>
<dbReference type="InterPro" id="IPR020568">
    <property type="entry name" value="Ribosomal_Su5_D2-typ_SF"/>
</dbReference>
<dbReference type="InterPro" id="IPR038973">
    <property type="entry name" value="MutL/Mlh/Pms-like"/>
</dbReference>
<protein>
    <recommendedName>
        <fullName evidence="2 5">DNA mismatch repair protein MutL</fullName>
    </recommendedName>
</protein>
<feature type="region of interest" description="Disordered" evidence="6">
    <location>
        <begin position="377"/>
        <end position="396"/>
    </location>
</feature>
<accession>A0ABQ6H4G1</accession>
<evidence type="ECO:0000256" key="1">
    <source>
        <dbReference type="ARBA" id="ARBA00006082"/>
    </source>
</evidence>
<dbReference type="PROSITE" id="PS00058">
    <property type="entry name" value="DNA_MISMATCH_REPAIR_1"/>
    <property type="match status" value="1"/>
</dbReference>
<dbReference type="SUPFAM" id="SSF54211">
    <property type="entry name" value="Ribosomal protein S5 domain 2-like"/>
    <property type="match status" value="1"/>
</dbReference>
<comment type="function">
    <text evidence="5">This protein is involved in the repair of mismatches in DNA. It is required for dam-dependent methyl-directed DNA mismatch repair. May act as a 'molecular matchmaker', a protein that promotes the formation of a stable complex between two or more DNA-binding proteins in an ATP-dependent manner without itself being part of a final effector complex.</text>
</comment>
<dbReference type="SUPFAM" id="SSF118116">
    <property type="entry name" value="DNA mismatch repair protein MutL"/>
    <property type="match status" value="1"/>
</dbReference>
<name>A0ABQ6H4G1_9GAMM</name>
<dbReference type="InterPro" id="IPR014721">
    <property type="entry name" value="Ribsml_uS5_D2-typ_fold_subgr"/>
</dbReference>
<comment type="caution">
    <text evidence="8">The sequence shown here is derived from an EMBL/GenBank/DDBJ whole genome shotgun (WGS) entry which is preliminary data.</text>
</comment>
<organism evidence="8 9">
    <name type="scientific">Thalassotalea eurytherma</name>
    <dbReference type="NCBI Taxonomy" id="1144278"/>
    <lineage>
        <taxon>Bacteria</taxon>
        <taxon>Pseudomonadati</taxon>
        <taxon>Pseudomonadota</taxon>
        <taxon>Gammaproteobacteria</taxon>
        <taxon>Alteromonadales</taxon>
        <taxon>Colwelliaceae</taxon>
        <taxon>Thalassotalea</taxon>
    </lineage>
</organism>
<evidence type="ECO:0000313" key="8">
    <source>
        <dbReference type="EMBL" id="GLX82055.1"/>
    </source>
</evidence>
<dbReference type="InterPro" id="IPR014790">
    <property type="entry name" value="MutL_C"/>
</dbReference>
<dbReference type="InterPro" id="IPR014762">
    <property type="entry name" value="DNA_mismatch_repair_CS"/>
</dbReference>
<evidence type="ECO:0000256" key="6">
    <source>
        <dbReference type="SAM" id="MobiDB-lite"/>
    </source>
</evidence>
<reference evidence="8 9" key="1">
    <citation type="submission" date="2023-03" db="EMBL/GenBank/DDBJ databases">
        <title>Draft genome sequence of Thalassotalea eurytherma JCM 18482T.</title>
        <authorList>
            <person name="Sawabe T."/>
        </authorList>
    </citation>
    <scope>NUCLEOTIDE SEQUENCE [LARGE SCALE GENOMIC DNA]</scope>
    <source>
        <strain evidence="8 9">JCM 18482</strain>
    </source>
</reference>
<dbReference type="Gene3D" id="3.30.565.10">
    <property type="entry name" value="Histidine kinase-like ATPase, C-terminal domain"/>
    <property type="match status" value="1"/>
</dbReference>
<dbReference type="PANTHER" id="PTHR10073:SF12">
    <property type="entry name" value="DNA MISMATCH REPAIR PROTEIN MLH1"/>
    <property type="match status" value="1"/>
</dbReference>
<evidence type="ECO:0000256" key="5">
    <source>
        <dbReference type="HAMAP-Rule" id="MF_00149"/>
    </source>
</evidence>
<dbReference type="InterPro" id="IPR020667">
    <property type="entry name" value="DNA_mismatch_repair_MutL"/>
</dbReference>
<dbReference type="SMART" id="SM01340">
    <property type="entry name" value="DNA_mis_repair"/>
    <property type="match status" value="1"/>
</dbReference>
<dbReference type="Gene3D" id="3.30.1370.100">
    <property type="entry name" value="MutL, C-terminal domain, regulatory subdomain"/>
    <property type="match status" value="1"/>
</dbReference>
<dbReference type="Pfam" id="PF13589">
    <property type="entry name" value="HATPase_c_3"/>
    <property type="match status" value="1"/>
</dbReference>
<dbReference type="NCBIfam" id="NF000948">
    <property type="entry name" value="PRK00095.1-1"/>
    <property type="match status" value="1"/>
</dbReference>
<evidence type="ECO:0000256" key="2">
    <source>
        <dbReference type="ARBA" id="ARBA00021975"/>
    </source>
</evidence>
<evidence type="ECO:0000259" key="7">
    <source>
        <dbReference type="SMART" id="SM01340"/>
    </source>
</evidence>
<dbReference type="SUPFAM" id="SSF55874">
    <property type="entry name" value="ATPase domain of HSP90 chaperone/DNA topoisomerase II/histidine kinase"/>
    <property type="match status" value="1"/>
</dbReference>
<comment type="similarity">
    <text evidence="1 5">Belongs to the DNA mismatch repair MutL/HexB family.</text>
</comment>
<sequence>MTIKILPARLANQIAAGEVVERPASVVKELVENSLDAGATKIRIDIEKGGSKRIRIVDNGKGIVKDELTLALSRHATSKIKDLDDLEAIASLGFRGEALASISSVARLTLTSKPEAQEQAWQAKAEGRDMAVEVLPAAHPNGTTVDVVDLFFNTPARRKFLRTEKTEFTHIEEVIKRIALAYFDVSFILTHNGKQIKHYRQCANEESYAKRIGQVCGQSFLANAIEVKTHHNDLTLWGWIGLPQFSRSQNDLCYSYVNGRMMRDKLINHAIKQAYSEYLASDQYPAFVLYLTLDHREVDVNVHPAKHEVRFHQGRYIHDFIFSVCNKALASVSEPALYQDEDQYPVQEPAVVSSPAISPLNRPEQTNEVRGYVTPLASTNSQNHHSSQASNVSHYGSSQVSKQASQNYQSLMTPAKAFVAEREHALVDGEASTPQLSLLAVVENQYGLIIDEGKLKIFDAINLAKKSYLLSLQEKWATGLVSQPLLLPIKVNIVQEHISLIEQFEALFKQSGIVLSYQQGVVIKQFPALLRALDINEFIQKALNFLAQLTDVQQQQETITEYWLDFLATRLVPEQIDTDSYLPVWRQMQNQHQNDFNQYIALNSSIVDLTSSTSQLKM</sequence>
<evidence type="ECO:0000313" key="9">
    <source>
        <dbReference type="Proteomes" id="UP001157133"/>
    </source>
</evidence>
<dbReference type="InterPro" id="IPR037198">
    <property type="entry name" value="MutL_C_sf"/>
</dbReference>
<dbReference type="PANTHER" id="PTHR10073">
    <property type="entry name" value="DNA MISMATCH REPAIR PROTEIN MLH, PMS, MUTL"/>
    <property type="match status" value="1"/>
</dbReference>
<dbReference type="InterPro" id="IPR036890">
    <property type="entry name" value="HATPase_C_sf"/>
</dbReference>
<evidence type="ECO:0000256" key="4">
    <source>
        <dbReference type="ARBA" id="ARBA00023204"/>
    </source>
</evidence>